<gene>
    <name evidence="2" type="ORF">LITE_LOCUS4369</name>
</gene>
<feature type="compositionally biased region" description="Polar residues" evidence="1">
    <location>
        <begin position="363"/>
        <end position="377"/>
    </location>
</feature>
<dbReference type="PANTHER" id="PTHR31762">
    <property type="entry name" value="FAS-BINDING FACTOR-LIKE PROTEIN"/>
    <property type="match status" value="1"/>
</dbReference>
<name>A0AAV0HGX0_9ROSI</name>
<organism evidence="2 3">
    <name type="scientific">Linum tenue</name>
    <dbReference type="NCBI Taxonomy" id="586396"/>
    <lineage>
        <taxon>Eukaryota</taxon>
        <taxon>Viridiplantae</taxon>
        <taxon>Streptophyta</taxon>
        <taxon>Embryophyta</taxon>
        <taxon>Tracheophyta</taxon>
        <taxon>Spermatophyta</taxon>
        <taxon>Magnoliopsida</taxon>
        <taxon>eudicotyledons</taxon>
        <taxon>Gunneridae</taxon>
        <taxon>Pentapetalae</taxon>
        <taxon>rosids</taxon>
        <taxon>fabids</taxon>
        <taxon>Malpighiales</taxon>
        <taxon>Linaceae</taxon>
        <taxon>Linum</taxon>
    </lineage>
</organism>
<feature type="compositionally biased region" description="Low complexity" evidence="1">
    <location>
        <begin position="350"/>
        <end position="362"/>
    </location>
</feature>
<dbReference type="PANTHER" id="PTHR31762:SF10">
    <property type="entry name" value="FAS-BINDING FACTOR-LIKE PROTEIN"/>
    <property type="match status" value="1"/>
</dbReference>
<evidence type="ECO:0000313" key="3">
    <source>
        <dbReference type="Proteomes" id="UP001154282"/>
    </source>
</evidence>
<sequence length="853" mass="92526">MDSRYGRQRNSSSVTSPLASPIHPRHVRTGSAGVKKAQTKAAAQRLAQVMSHQRPDDDNEEDDDEPIFAGGGLGSIGLAGGRKVQPRSPMTRPVVQSRVPARAAAVAASEEGSDNEDDHAPISGSVSIGRAVGRSMRSQSPMRKPAAQSRVPVKPPQPVDEDSDKEDSSAPVIGRVSIGHAGARSVRPQSPMVIDLLPIMKAAGQIRMPVKTFQPQSDRDSDKDDDQSPVSEKISIGHGGGRSMQARPSMGRPVAQNRAPLKTAAPVDDDSDKDESYSPVSGRVSIGQAGGRSMRGQSPMAVRTRQDQLNSIKIGRPSVSSASGEYPSTSLHSATSAPATQINNAVEQQPLSARSPLAARSSINSTEQPPSARSTSGRAGPPGIRKMPSSVPISLRPVSSMVSPDPTSDNWKEQRLGMDGGSAKLSETNSNRPASALQDEIDMLQEENESLLDKLRLAEERQEEAEARVRQLEQQVANLGEGVSLEARLINRLVSAALRMAEVTNKAEEINTLRMEAESAKEEAAAAFEQLQEAALETKSLRNMTQRMVLTQEEMVCLSSYHLFCPSPSATCSWSVPLCQDSNVICSFFLGRGCSEEVLACSVLELMCQPCTFAGIHAEIAGARYGYWSSFAPLPVEVVLAAGQRAQAEDSFIGNDAEERVRVLQGTRELSGEGNIESMVLVERGLREMASLKVYFLKRGGRFSACPGSTTTSQFTESCGRISDSVCLVSLSVSFPFLQYKSGEDEVKLPSEGQYEAFELSPEEADDVLFKQAWLTYFWRRAKDHGLEQELAEERLVFWTNHGGRSYSSQDAVDVERGLQELRKLGLENQLWHESRKGLDFGSSTRAHMETDF</sequence>
<dbReference type="GO" id="GO:0000911">
    <property type="term" value="P:cytokinesis by cell plate formation"/>
    <property type="evidence" value="ECO:0007669"/>
    <property type="project" value="InterPro"/>
</dbReference>
<protein>
    <recommendedName>
        <fullName evidence="4">Coiled-coil domain-containing protein SCD2</fullName>
    </recommendedName>
</protein>
<feature type="compositionally biased region" description="Low complexity" evidence="1">
    <location>
        <begin position="92"/>
        <end position="109"/>
    </location>
</feature>
<feature type="compositionally biased region" description="Polar residues" evidence="1">
    <location>
        <begin position="318"/>
        <end position="349"/>
    </location>
</feature>
<keyword evidence="3" id="KW-1185">Reference proteome</keyword>
<feature type="region of interest" description="Disordered" evidence="1">
    <location>
        <begin position="1"/>
        <end position="191"/>
    </location>
</feature>
<evidence type="ECO:0000313" key="2">
    <source>
        <dbReference type="EMBL" id="CAI0384356.1"/>
    </source>
</evidence>
<feature type="compositionally biased region" description="Acidic residues" evidence="1">
    <location>
        <begin position="57"/>
        <end position="66"/>
    </location>
</feature>
<evidence type="ECO:0000256" key="1">
    <source>
        <dbReference type="SAM" id="MobiDB-lite"/>
    </source>
</evidence>
<reference evidence="2" key="1">
    <citation type="submission" date="2022-08" db="EMBL/GenBank/DDBJ databases">
        <authorList>
            <person name="Gutierrez-Valencia J."/>
        </authorList>
    </citation>
    <scope>NUCLEOTIDE SEQUENCE</scope>
</reference>
<dbReference type="InterPro" id="IPR040321">
    <property type="entry name" value="SCD2-like"/>
</dbReference>
<evidence type="ECO:0008006" key="4">
    <source>
        <dbReference type="Google" id="ProtNLM"/>
    </source>
</evidence>
<feature type="compositionally biased region" description="Polar residues" evidence="1">
    <location>
        <begin position="8"/>
        <end position="18"/>
    </location>
</feature>
<accession>A0AAV0HGX0</accession>
<dbReference type="EMBL" id="CAMGYJ010000002">
    <property type="protein sequence ID" value="CAI0384356.1"/>
    <property type="molecule type" value="Genomic_DNA"/>
</dbReference>
<dbReference type="Proteomes" id="UP001154282">
    <property type="component" value="Unassembled WGS sequence"/>
</dbReference>
<feature type="compositionally biased region" description="Polar residues" evidence="1">
    <location>
        <begin position="400"/>
        <end position="409"/>
    </location>
</feature>
<proteinExistence type="predicted"/>
<feature type="region of interest" description="Disordered" evidence="1">
    <location>
        <begin position="204"/>
        <end position="435"/>
    </location>
</feature>
<feature type="compositionally biased region" description="Gly residues" evidence="1">
    <location>
        <begin position="69"/>
        <end position="80"/>
    </location>
</feature>
<dbReference type="AlphaFoldDB" id="A0AAV0HGX0"/>
<comment type="caution">
    <text evidence="2">The sequence shown here is derived from an EMBL/GenBank/DDBJ whole genome shotgun (WGS) entry which is preliminary data.</text>
</comment>